<dbReference type="InterPro" id="IPR003439">
    <property type="entry name" value="ABC_transporter-like_ATP-bd"/>
</dbReference>
<dbReference type="GO" id="GO:0015421">
    <property type="term" value="F:ABC-type oligopeptide transporter activity"/>
    <property type="evidence" value="ECO:0007669"/>
    <property type="project" value="TreeGrafter"/>
</dbReference>
<evidence type="ECO:0000256" key="6">
    <source>
        <dbReference type="ARBA" id="ARBA00023136"/>
    </source>
</evidence>
<dbReference type="Pfam" id="PF00664">
    <property type="entry name" value="ABC_membrane"/>
    <property type="match status" value="1"/>
</dbReference>
<comment type="caution">
    <text evidence="10">The sequence shown here is derived from an EMBL/GenBank/DDBJ whole genome shotgun (WGS) entry which is preliminary data.</text>
</comment>
<dbReference type="GO" id="GO:0034775">
    <property type="term" value="P:glutathione transmembrane transport"/>
    <property type="evidence" value="ECO:0007669"/>
    <property type="project" value="InterPro"/>
</dbReference>
<dbReference type="EMBL" id="DYXG01000021">
    <property type="protein sequence ID" value="HJE96409.1"/>
    <property type="molecule type" value="Genomic_DNA"/>
</dbReference>
<dbReference type="PROSITE" id="PS50893">
    <property type="entry name" value="ABC_TRANSPORTER_2"/>
    <property type="match status" value="1"/>
</dbReference>
<dbReference type="GO" id="GO:0016887">
    <property type="term" value="F:ATP hydrolysis activity"/>
    <property type="evidence" value="ECO:0007669"/>
    <property type="project" value="InterPro"/>
</dbReference>
<dbReference type="CDD" id="cd03247">
    <property type="entry name" value="ABCC_cytochrome_bd"/>
    <property type="match status" value="1"/>
</dbReference>
<dbReference type="PROSITE" id="PS50929">
    <property type="entry name" value="ABC_TM1F"/>
    <property type="match status" value="1"/>
</dbReference>
<reference evidence="10" key="2">
    <citation type="submission" date="2021-09" db="EMBL/GenBank/DDBJ databases">
        <authorList>
            <person name="Gilroy R."/>
        </authorList>
    </citation>
    <scope>NUCLEOTIDE SEQUENCE</scope>
    <source>
        <strain evidence="10">CHK174-6876</strain>
    </source>
</reference>
<protein>
    <submittedName>
        <fullName evidence="10">Thiol reductant ABC exporter subunit CydC</fullName>
    </submittedName>
</protein>
<dbReference type="PANTHER" id="PTHR43394:SF1">
    <property type="entry name" value="ATP-BINDING CASSETTE SUB-FAMILY B MEMBER 10, MITOCHONDRIAL"/>
    <property type="match status" value="1"/>
</dbReference>
<dbReference type="SUPFAM" id="SSF52540">
    <property type="entry name" value="P-loop containing nucleoside triphosphate hydrolases"/>
    <property type="match status" value="1"/>
</dbReference>
<dbReference type="GO" id="GO:0005886">
    <property type="term" value="C:plasma membrane"/>
    <property type="evidence" value="ECO:0007669"/>
    <property type="project" value="UniProtKB-SubCell"/>
</dbReference>
<evidence type="ECO:0000313" key="11">
    <source>
        <dbReference type="Proteomes" id="UP000707535"/>
    </source>
</evidence>
<dbReference type="GO" id="GO:0005524">
    <property type="term" value="F:ATP binding"/>
    <property type="evidence" value="ECO:0007669"/>
    <property type="project" value="UniProtKB-KW"/>
</dbReference>
<reference evidence="10" key="1">
    <citation type="journal article" date="2021" name="PeerJ">
        <title>Extensive microbial diversity within the chicken gut microbiome revealed by metagenomics and culture.</title>
        <authorList>
            <person name="Gilroy R."/>
            <person name="Ravi A."/>
            <person name="Getino M."/>
            <person name="Pursley I."/>
            <person name="Horton D.L."/>
            <person name="Alikhan N.F."/>
            <person name="Baker D."/>
            <person name="Gharbi K."/>
            <person name="Hall N."/>
            <person name="Watson M."/>
            <person name="Adriaenssens E.M."/>
            <person name="Foster-Nyarko E."/>
            <person name="Jarju S."/>
            <person name="Secka A."/>
            <person name="Antonio M."/>
            <person name="Oren A."/>
            <person name="Chaudhuri R.R."/>
            <person name="La Ragione R."/>
            <person name="Hildebrand F."/>
            <person name="Pallen M.J."/>
        </authorList>
    </citation>
    <scope>NUCLEOTIDE SEQUENCE</scope>
    <source>
        <strain evidence="10">CHK174-6876</strain>
    </source>
</reference>
<proteinExistence type="predicted"/>
<feature type="transmembrane region" description="Helical" evidence="7">
    <location>
        <begin position="59"/>
        <end position="79"/>
    </location>
</feature>
<dbReference type="SMART" id="SM00382">
    <property type="entry name" value="AAA"/>
    <property type="match status" value="1"/>
</dbReference>
<evidence type="ECO:0000259" key="8">
    <source>
        <dbReference type="PROSITE" id="PS50893"/>
    </source>
</evidence>
<dbReference type="InterPro" id="IPR036640">
    <property type="entry name" value="ABC1_TM_sf"/>
</dbReference>
<evidence type="ECO:0000256" key="1">
    <source>
        <dbReference type="ARBA" id="ARBA00004651"/>
    </source>
</evidence>
<evidence type="ECO:0000256" key="2">
    <source>
        <dbReference type="ARBA" id="ARBA00022692"/>
    </source>
</evidence>
<dbReference type="InterPro" id="IPR027417">
    <property type="entry name" value="P-loop_NTPase"/>
</dbReference>
<dbReference type="Pfam" id="PF00005">
    <property type="entry name" value="ABC_tran"/>
    <property type="match status" value="1"/>
</dbReference>
<evidence type="ECO:0000259" key="9">
    <source>
        <dbReference type="PROSITE" id="PS50929"/>
    </source>
</evidence>
<gene>
    <name evidence="10" type="primary">cydC</name>
    <name evidence="10" type="ORF">K8V00_02205</name>
</gene>
<feature type="transmembrane region" description="Helical" evidence="7">
    <location>
        <begin position="164"/>
        <end position="187"/>
    </location>
</feature>
<feature type="transmembrane region" description="Helical" evidence="7">
    <location>
        <begin position="252"/>
        <end position="274"/>
    </location>
</feature>
<feature type="domain" description="ABC transmembrane type-1" evidence="9">
    <location>
        <begin position="25"/>
        <end position="306"/>
    </location>
</feature>
<feature type="transmembrane region" description="Helical" evidence="7">
    <location>
        <begin position="136"/>
        <end position="158"/>
    </location>
</feature>
<feature type="transmembrane region" description="Helical" evidence="7">
    <location>
        <begin position="280"/>
        <end position="299"/>
    </location>
</feature>
<comment type="subcellular location">
    <subcellularLocation>
        <location evidence="1">Cell membrane</location>
        <topology evidence="1">Multi-pass membrane protein</topology>
    </subcellularLocation>
</comment>
<accession>A0A921F7F7</accession>
<keyword evidence="4" id="KW-0067">ATP-binding</keyword>
<feature type="domain" description="ABC transporter" evidence="8">
    <location>
        <begin position="352"/>
        <end position="587"/>
    </location>
</feature>
<dbReference type="InterPro" id="IPR011527">
    <property type="entry name" value="ABC1_TM_dom"/>
</dbReference>
<dbReference type="NCBIfam" id="TIGR02868">
    <property type="entry name" value="CydC"/>
    <property type="match status" value="1"/>
</dbReference>
<keyword evidence="2 7" id="KW-0812">Transmembrane</keyword>
<keyword evidence="6 7" id="KW-0472">Membrane</keyword>
<dbReference type="Gene3D" id="1.20.1560.10">
    <property type="entry name" value="ABC transporter type 1, transmembrane domain"/>
    <property type="match status" value="1"/>
</dbReference>
<feature type="transmembrane region" description="Helical" evidence="7">
    <location>
        <begin position="24"/>
        <end position="47"/>
    </location>
</feature>
<dbReference type="GO" id="GO:0045454">
    <property type="term" value="P:cell redox homeostasis"/>
    <property type="evidence" value="ECO:0007669"/>
    <property type="project" value="InterPro"/>
</dbReference>
<dbReference type="InterPro" id="IPR039421">
    <property type="entry name" value="Type_1_exporter"/>
</dbReference>
<evidence type="ECO:0000256" key="3">
    <source>
        <dbReference type="ARBA" id="ARBA00022741"/>
    </source>
</evidence>
<dbReference type="SUPFAM" id="SSF90123">
    <property type="entry name" value="ABC transporter transmembrane region"/>
    <property type="match status" value="1"/>
</dbReference>
<evidence type="ECO:0000313" key="10">
    <source>
        <dbReference type="EMBL" id="HJE96409.1"/>
    </source>
</evidence>
<dbReference type="InterPro" id="IPR014223">
    <property type="entry name" value="ABC_CydC/D"/>
</dbReference>
<dbReference type="PANTHER" id="PTHR43394">
    <property type="entry name" value="ATP-DEPENDENT PERMEASE MDL1, MITOCHONDRIAL"/>
    <property type="match status" value="1"/>
</dbReference>
<dbReference type="InterPro" id="IPR003593">
    <property type="entry name" value="AAA+_ATPase"/>
</dbReference>
<dbReference type="Gene3D" id="3.40.50.300">
    <property type="entry name" value="P-loop containing nucleotide triphosphate hydrolases"/>
    <property type="match status" value="1"/>
</dbReference>
<keyword evidence="5 7" id="KW-1133">Transmembrane helix</keyword>
<keyword evidence="3" id="KW-0547">Nucleotide-binding</keyword>
<dbReference type="Proteomes" id="UP000707535">
    <property type="component" value="Unassembled WGS sequence"/>
</dbReference>
<sequence>MKIFTLLKNDTWIKPFLSKYAKSMILALFLGFMTFFCGGALMFNSGYLISKSASLPENILLVYVPIVLTRAFGIGRPVFRYLERLTSHNWVLKLTSELRLKLYNVLEKDAVFFKDKHQTGDILGVFSDDIDHIQNLYLRTVFPTIVGWLLYIVIVIALGFFSWFFALTMLLLLGILTILMPLLSMIINGAKQEKQKAIKNTLYGGLTDNVLGVSDWIFSQRGQDYVKQHDDEEGKLRAVNHQLSNNENLRNFLVQIVVAVITIAVLCWTAFQFPGDHGGAANWIAAFVLVIFPLGDAFTQMPGAAQETSIYDDSLARLNNLSAANEEEVLEDEHAETAQQKLASKIAEPLKIEVKNLRFHYSDEENKDVLKDIELSISQGEKIAILGRSGSGKTTLIHLLRGDLKPVSGQILLNDTPVYDLGDEISRFVGVIHQDPYLFRTTVRNNLKIGNENATDEELWDVLERVGLTEMVMRLPQRLDTQVDEAGHRFSGGERHRMALARILLQNVPIVILDEPTVSLDPVTEQELIETFVKELAGKTLIWITHHLQGLSLMDQVIFIEDGELKLNGSPAQLADENSYYQKLLRIDRGNF</sequence>
<dbReference type="AlphaFoldDB" id="A0A921F7F7"/>
<evidence type="ECO:0000256" key="7">
    <source>
        <dbReference type="SAM" id="Phobius"/>
    </source>
</evidence>
<evidence type="ECO:0000256" key="4">
    <source>
        <dbReference type="ARBA" id="ARBA00022840"/>
    </source>
</evidence>
<name>A0A921F7F7_9LACO</name>
<evidence type="ECO:0000256" key="5">
    <source>
        <dbReference type="ARBA" id="ARBA00022989"/>
    </source>
</evidence>
<organism evidence="10 11">
    <name type="scientific">Ligilactobacillus acidipiscis</name>
    <dbReference type="NCBI Taxonomy" id="89059"/>
    <lineage>
        <taxon>Bacteria</taxon>
        <taxon>Bacillati</taxon>
        <taxon>Bacillota</taxon>
        <taxon>Bacilli</taxon>
        <taxon>Lactobacillales</taxon>
        <taxon>Lactobacillaceae</taxon>
        <taxon>Ligilactobacillus</taxon>
    </lineage>
</organism>